<comment type="caution">
    <text evidence="2">The sequence shown here is derived from an EMBL/GenBank/DDBJ whole genome shotgun (WGS) entry which is preliminary data.</text>
</comment>
<organism evidence="2 3">
    <name type="scientific">Nocardioides conyzicola</name>
    <dbReference type="NCBI Taxonomy" id="1651781"/>
    <lineage>
        <taxon>Bacteria</taxon>
        <taxon>Bacillati</taxon>
        <taxon>Actinomycetota</taxon>
        <taxon>Actinomycetes</taxon>
        <taxon>Propionibacteriales</taxon>
        <taxon>Nocardioidaceae</taxon>
        <taxon>Nocardioides</taxon>
    </lineage>
</organism>
<proteinExistence type="predicted"/>
<evidence type="ECO:0000313" key="2">
    <source>
        <dbReference type="EMBL" id="GAA4720781.1"/>
    </source>
</evidence>
<dbReference type="PANTHER" id="PTHR35340:SF5">
    <property type="entry name" value="ASST-DOMAIN-CONTAINING PROTEIN"/>
    <property type="match status" value="1"/>
</dbReference>
<dbReference type="InterPro" id="IPR013783">
    <property type="entry name" value="Ig-like_fold"/>
</dbReference>
<dbReference type="PANTHER" id="PTHR35340">
    <property type="entry name" value="PQQ ENZYME REPEAT PROTEIN-RELATED"/>
    <property type="match status" value="1"/>
</dbReference>
<evidence type="ECO:0000256" key="1">
    <source>
        <dbReference type="SAM" id="SignalP"/>
    </source>
</evidence>
<gene>
    <name evidence="2" type="ORF">GCM10023349_46230</name>
</gene>
<dbReference type="RefSeq" id="WP_345524129.1">
    <property type="nucleotide sequence ID" value="NZ_BAABKM010000005.1"/>
</dbReference>
<dbReference type="Pfam" id="PF05935">
    <property type="entry name" value="Arylsulfotrans"/>
    <property type="match status" value="1"/>
</dbReference>
<feature type="chain" id="PRO_5045119044" description="HYR domain-containing protein" evidence="1">
    <location>
        <begin position="20"/>
        <end position="727"/>
    </location>
</feature>
<name>A0ABP8Y2R4_9ACTN</name>
<dbReference type="InterPro" id="IPR010262">
    <property type="entry name" value="Arylsulfotransferase_bact"/>
</dbReference>
<dbReference type="Proteomes" id="UP001499974">
    <property type="component" value="Unassembled WGS sequence"/>
</dbReference>
<dbReference type="EMBL" id="BAABKM010000005">
    <property type="protein sequence ID" value="GAA4720781.1"/>
    <property type="molecule type" value="Genomic_DNA"/>
</dbReference>
<keyword evidence="1" id="KW-0732">Signal</keyword>
<sequence>MRRVLPVLTVCSLAAGVLAVGLASAGSADPPATRTVAITGTGITGTWPAYDDATDRYAIDTSGDSTGTVTVTATSGDPAAVVVVDGVPAPGGVLEVTDLTVGDEVNVQITDAGGTTSQSWIYLPADFPEMHVVADDPGQQPGYTFLTLASFAFTSTFETVVDGHGVPVMVDELNGSDLKVSDADPSQYTVARSSADGYHIVTLDEQWRPVASRRLDEPDGQNSTDFHDSTMLPDGRAVLVGYDSTAHPGQTDAVIQIVDAAGHATFTWNSGDHVAVSDAYLSPNGDYAHINSVQVLANGDILASFRNLSEVMRIATSVHDDYAVGEVEWRLGGKDSDFTFVDDPDGGNCAQHMARIMPNGHLMIFDNGSKLDPSGLIGPQTANMCPDPTDEDSPGTPGIARPQTRVTEYVLDEDAHTATLVWSHAVPGRYAAFAGSQQRLANDNTLVGWSFNTESDGNQGPIVTETTPADDEIWGLRAVGWFSYRATKHDAPDRIAPEISLAGPADGATYDEGDALPPVTFSCTDRGGSNLDECSGTVPQGGAAPSEPGDHTVTVTATDAAGNDTTRTLSYSVAATPPPPVPTVWQPDLRIRLVGGPWKGADRIGSAASQSVTARLTSARTGRTQTFDVWIRNLGTSADRLVFDGGTTNRRFEVRYRAAGRDLTRAIERGAFTTPRLAPRESYKVKVVVTRTDRAKRGDERRIGFVARSDDHRTRIDRVSALVRAVR</sequence>
<keyword evidence="3" id="KW-1185">Reference proteome</keyword>
<accession>A0ABP8Y2R4</accession>
<reference evidence="3" key="1">
    <citation type="journal article" date="2019" name="Int. J. Syst. Evol. Microbiol.">
        <title>The Global Catalogue of Microorganisms (GCM) 10K type strain sequencing project: providing services to taxonomists for standard genome sequencing and annotation.</title>
        <authorList>
            <consortium name="The Broad Institute Genomics Platform"/>
            <consortium name="The Broad Institute Genome Sequencing Center for Infectious Disease"/>
            <person name="Wu L."/>
            <person name="Ma J."/>
        </authorList>
    </citation>
    <scope>NUCLEOTIDE SEQUENCE [LARGE SCALE GENOMIC DNA]</scope>
    <source>
        <strain evidence="3">JCM 18531</strain>
    </source>
</reference>
<protein>
    <recommendedName>
        <fullName evidence="4">HYR domain-containing protein</fullName>
    </recommendedName>
</protein>
<evidence type="ECO:0008006" key="4">
    <source>
        <dbReference type="Google" id="ProtNLM"/>
    </source>
</evidence>
<feature type="signal peptide" evidence="1">
    <location>
        <begin position="1"/>
        <end position="19"/>
    </location>
</feature>
<dbReference type="InterPro" id="IPR053143">
    <property type="entry name" value="Arylsulfate_ST"/>
</dbReference>
<evidence type="ECO:0000313" key="3">
    <source>
        <dbReference type="Proteomes" id="UP001499974"/>
    </source>
</evidence>
<dbReference type="Gene3D" id="2.60.40.10">
    <property type="entry name" value="Immunoglobulins"/>
    <property type="match status" value="1"/>
</dbReference>